<dbReference type="HOGENOM" id="CLU_1557636_0_0_1"/>
<dbReference type="EnsemblPlants" id="OBART10G08050.1">
    <property type="protein sequence ID" value="OBART10G08050.1"/>
    <property type="gene ID" value="OBART10G08050"/>
</dbReference>
<feature type="transmembrane region" description="Helical" evidence="1">
    <location>
        <begin position="39"/>
        <end position="66"/>
    </location>
</feature>
<dbReference type="AlphaFoldDB" id="A0A0D3HD10"/>
<keyword evidence="3" id="KW-1185">Reference proteome</keyword>
<protein>
    <submittedName>
        <fullName evidence="2">Uncharacterized protein</fullName>
    </submittedName>
</protein>
<evidence type="ECO:0000256" key="1">
    <source>
        <dbReference type="SAM" id="Phobius"/>
    </source>
</evidence>
<reference evidence="2" key="1">
    <citation type="journal article" date="2009" name="Rice">
        <title>De Novo Next Generation Sequencing of Plant Genomes.</title>
        <authorList>
            <person name="Rounsley S."/>
            <person name="Marri P.R."/>
            <person name="Yu Y."/>
            <person name="He R."/>
            <person name="Sisneros N."/>
            <person name="Goicoechea J.L."/>
            <person name="Lee S.J."/>
            <person name="Angelova A."/>
            <person name="Kudrna D."/>
            <person name="Luo M."/>
            <person name="Affourtit J."/>
            <person name="Desany B."/>
            <person name="Knight J."/>
            <person name="Niazi F."/>
            <person name="Egholm M."/>
            <person name="Wing R.A."/>
        </authorList>
    </citation>
    <scope>NUCLEOTIDE SEQUENCE [LARGE SCALE GENOMIC DNA]</scope>
    <source>
        <strain evidence="2">cv. IRGC 105608</strain>
    </source>
</reference>
<reference evidence="2" key="2">
    <citation type="submission" date="2015-03" db="UniProtKB">
        <authorList>
            <consortium name="EnsemblPlants"/>
        </authorList>
    </citation>
    <scope>IDENTIFICATION</scope>
</reference>
<name>A0A0D3HD10_9ORYZ</name>
<evidence type="ECO:0000313" key="2">
    <source>
        <dbReference type="EnsemblPlants" id="OBART10G08050.1"/>
    </source>
</evidence>
<evidence type="ECO:0000313" key="3">
    <source>
        <dbReference type="Proteomes" id="UP000026960"/>
    </source>
</evidence>
<accession>A0A0D3HD10</accession>
<organism evidence="2">
    <name type="scientific">Oryza barthii</name>
    <dbReference type="NCBI Taxonomy" id="65489"/>
    <lineage>
        <taxon>Eukaryota</taxon>
        <taxon>Viridiplantae</taxon>
        <taxon>Streptophyta</taxon>
        <taxon>Embryophyta</taxon>
        <taxon>Tracheophyta</taxon>
        <taxon>Spermatophyta</taxon>
        <taxon>Magnoliopsida</taxon>
        <taxon>Liliopsida</taxon>
        <taxon>Poales</taxon>
        <taxon>Poaceae</taxon>
        <taxon>BOP clade</taxon>
        <taxon>Oryzoideae</taxon>
        <taxon>Oryzeae</taxon>
        <taxon>Oryzinae</taxon>
        <taxon>Oryza</taxon>
    </lineage>
</organism>
<keyword evidence="1" id="KW-0812">Transmembrane</keyword>
<keyword evidence="1" id="KW-1133">Transmembrane helix</keyword>
<dbReference type="Gramene" id="OBART10G08050.1">
    <property type="protein sequence ID" value="OBART10G08050.1"/>
    <property type="gene ID" value="OBART10G08050"/>
</dbReference>
<sequence length="172" mass="19266">MASDMDSGKPSSGVAINQACPTQCHGQDHSMQRRWRLNLLWAVMVWFNLILPAVATFKPILVVYGVDRAPLGLHRWRLSSSFNGGADQPPTSRNLPRDFFVQCRQGKTIRDKGCITPPKILYILGCRKLIVPIAVKPPKLSDNRLMLMLTLYTASLDKHKLGSQIINCHETS</sequence>
<proteinExistence type="predicted"/>
<keyword evidence="1" id="KW-0472">Membrane</keyword>
<dbReference type="PaxDb" id="65489-OBART10G08050.1"/>
<dbReference type="Proteomes" id="UP000026960">
    <property type="component" value="Chromosome 10"/>
</dbReference>